<organism evidence="1 2">
    <name type="scientific">Acerihabitans arboris</name>
    <dbReference type="NCBI Taxonomy" id="2691583"/>
    <lineage>
        <taxon>Bacteria</taxon>
        <taxon>Pseudomonadati</taxon>
        <taxon>Pseudomonadota</taxon>
        <taxon>Gammaproteobacteria</taxon>
        <taxon>Enterobacterales</taxon>
        <taxon>Pectobacteriaceae</taxon>
        <taxon>Acerihabitans</taxon>
    </lineage>
</organism>
<dbReference type="Gene3D" id="3.20.20.150">
    <property type="entry name" value="Divalent-metal-dependent TIM barrel enzymes"/>
    <property type="match status" value="1"/>
</dbReference>
<gene>
    <name evidence="1" type="ORF">GRH90_18305</name>
</gene>
<sequence length="249" mass="26883">MKHEVFVVTAAYGNDNVLAMGGQGELLPIIAQAGACGVEIRRELLTETELTRLPELARAIAGLGLRGIYSAPEALFAPDGAPNPLLPQLFAEARQLGAERLKLSLGHYSPTADIDSLNALLAAQPVRLMVENDQTECGALAPISAFLRRARDARLPVGMTFDMGNWRWVDEDPQAAAAALSAFVSYIHVKVAAPADKGWRAAPPENDAQDWRRLLAGLPDDAPRAIEFPLEGDDLAAITRRYVALLRMP</sequence>
<reference evidence="1 2" key="1">
    <citation type="submission" date="2019-12" db="EMBL/GenBank/DDBJ databases">
        <authorList>
            <person name="Lee S.D."/>
        </authorList>
    </citation>
    <scope>NUCLEOTIDE SEQUENCE [LARGE SCALE GENOMIC DNA]</scope>
    <source>
        <strain evidence="1 2">SAP-6</strain>
    </source>
</reference>
<dbReference type="EMBL" id="WUBS01000013">
    <property type="protein sequence ID" value="NDL64691.1"/>
    <property type="molecule type" value="Genomic_DNA"/>
</dbReference>
<comment type="caution">
    <text evidence="1">The sequence shown here is derived from an EMBL/GenBank/DDBJ whole genome shotgun (WGS) entry which is preliminary data.</text>
</comment>
<keyword evidence="2" id="KW-1185">Reference proteome</keyword>
<dbReference type="Proteomes" id="UP000461443">
    <property type="component" value="Unassembled WGS sequence"/>
</dbReference>
<dbReference type="RefSeq" id="WP_162367396.1">
    <property type="nucleotide sequence ID" value="NZ_WUBS01000013.1"/>
</dbReference>
<protein>
    <submittedName>
        <fullName evidence="1">Sugar phosphate isomerase/epimerase</fullName>
    </submittedName>
</protein>
<accession>A0A845SQ24</accession>
<proteinExistence type="predicted"/>
<name>A0A845SQ24_9GAMM</name>
<evidence type="ECO:0000313" key="1">
    <source>
        <dbReference type="EMBL" id="NDL64691.1"/>
    </source>
</evidence>
<dbReference type="GO" id="GO:0016853">
    <property type="term" value="F:isomerase activity"/>
    <property type="evidence" value="ECO:0007669"/>
    <property type="project" value="UniProtKB-KW"/>
</dbReference>
<dbReference type="SUPFAM" id="SSF51658">
    <property type="entry name" value="Xylose isomerase-like"/>
    <property type="match status" value="1"/>
</dbReference>
<evidence type="ECO:0000313" key="2">
    <source>
        <dbReference type="Proteomes" id="UP000461443"/>
    </source>
</evidence>
<reference evidence="1 2" key="2">
    <citation type="submission" date="2020-02" db="EMBL/GenBank/DDBJ databases">
        <title>The new genus of Enterobacteriales.</title>
        <authorList>
            <person name="Kim I.S."/>
        </authorList>
    </citation>
    <scope>NUCLEOTIDE SEQUENCE [LARGE SCALE GENOMIC DNA]</scope>
    <source>
        <strain evidence="1 2">SAP-6</strain>
    </source>
</reference>
<dbReference type="AlphaFoldDB" id="A0A845SQ24"/>
<keyword evidence="1" id="KW-0413">Isomerase</keyword>
<dbReference type="InterPro" id="IPR036237">
    <property type="entry name" value="Xyl_isomerase-like_sf"/>
</dbReference>